<sequence length="178" mass="20291">MSLVTIPVKYLAKHFLKGYRIEMEDPYFEKAEYVKKSFLTGSTKLVSRRVRKPIAEFLPVKDKTILSRVKKQAYWSDMVFNVCGVRFGWNGVIGMIPVIGGFITIFFSLSLLQQACGISGGLPLSLKIQFILNIVFDFLMGMVPIVGDFVSIAYKANSRNILLLEKYLVEKYETRKTN</sequence>
<keyword evidence="1" id="KW-0812">Transmembrane</keyword>
<dbReference type="InterPro" id="IPR025187">
    <property type="entry name" value="DUF4112"/>
</dbReference>
<proteinExistence type="predicted"/>
<protein>
    <submittedName>
        <fullName evidence="2">HBR157Wp</fullName>
    </submittedName>
</protein>
<dbReference type="PANTHER" id="PTHR35519:SF2">
    <property type="entry name" value="PH DOMAIN PROTEIN"/>
    <property type="match status" value="1"/>
</dbReference>
<keyword evidence="1" id="KW-0472">Membrane</keyword>
<evidence type="ECO:0000313" key="3">
    <source>
        <dbReference type="Proteomes" id="UP000243052"/>
    </source>
</evidence>
<dbReference type="OrthoDB" id="2103474at2759"/>
<dbReference type="Proteomes" id="UP000243052">
    <property type="component" value="Chromosome ii"/>
</dbReference>
<gene>
    <name evidence="2" type="ORF">AW171_hschr2868</name>
</gene>
<name>A0A109UX26_9SACH</name>
<dbReference type="Pfam" id="PF13430">
    <property type="entry name" value="DUF4112"/>
    <property type="match status" value="1"/>
</dbReference>
<keyword evidence="3" id="KW-1185">Reference proteome</keyword>
<dbReference type="AlphaFoldDB" id="A0A109UX26"/>
<organism evidence="2 3">
    <name type="scientific">Eremothecium sinecaudum</name>
    <dbReference type="NCBI Taxonomy" id="45286"/>
    <lineage>
        <taxon>Eukaryota</taxon>
        <taxon>Fungi</taxon>
        <taxon>Dikarya</taxon>
        <taxon>Ascomycota</taxon>
        <taxon>Saccharomycotina</taxon>
        <taxon>Saccharomycetes</taxon>
        <taxon>Saccharomycetales</taxon>
        <taxon>Saccharomycetaceae</taxon>
        <taxon>Eremothecium</taxon>
    </lineage>
</organism>
<dbReference type="EMBL" id="CP014242">
    <property type="protein sequence ID" value="AMD19058.1"/>
    <property type="molecule type" value="Genomic_DNA"/>
</dbReference>
<feature type="transmembrane region" description="Helical" evidence="1">
    <location>
        <begin position="87"/>
        <end position="109"/>
    </location>
</feature>
<feature type="transmembrane region" description="Helical" evidence="1">
    <location>
        <begin position="130"/>
        <end position="154"/>
    </location>
</feature>
<evidence type="ECO:0000313" key="2">
    <source>
        <dbReference type="EMBL" id="AMD19058.1"/>
    </source>
</evidence>
<dbReference type="PANTHER" id="PTHR35519">
    <property type="entry name" value="MEMBRANE PROTEINS"/>
    <property type="match status" value="1"/>
</dbReference>
<dbReference type="RefSeq" id="XP_017986054.1">
    <property type="nucleotide sequence ID" value="XM_018130565.1"/>
</dbReference>
<accession>A0A109UX26</accession>
<keyword evidence="1" id="KW-1133">Transmembrane helix</keyword>
<reference evidence="2 3" key="1">
    <citation type="submission" date="2016-01" db="EMBL/GenBank/DDBJ databases">
        <title>Genome sequence of the yeast Holleya sinecauda.</title>
        <authorList>
            <person name="Dietrich F.S."/>
        </authorList>
    </citation>
    <scope>NUCLEOTIDE SEQUENCE [LARGE SCALE GENOMIC DNA]</scope>
    <source>
        <strain evidence="2 3">ATCC 58844</strain>
    </source>
</reference>
<evidence type="ECO:0000256" key="1">
    <source>
        <dbReference type="SAM" id="Phobius"/>
    </source>
</evidence>
<dbReference type="GeneID" id="28722514"/>